<keyword evidence="5" id="KW-0677">Repeat</keyword>
<dbReference type="PROSITE" id="PS50075">
    <property type="entry name" value="CARRIER"/>
    <property type="match status" value="3"/>
</dbReference>
<name>A0A1I0UA49_9SPHI</name>
<feature type="non-terminal residue" evidence="7">
    <location>
        <position position="1"/>
    </location>
</feature>
<dbReference type="FunFam" id="3.40.50.980:FF:000002">
    <property type="entry name" value="Enterobactin synthetase component F"/>
    <property type="match status" value="1"/>
</dbReference>
<dbReference type="FunFam" id="3.40.50.980:FF:000001">
    <property type="entry name" value="Non-ribosomal peptide synthetase"/>
    <property type="match status" value="3"/>
</dbReference>
<dbReference type="PROSITE" id="PS00012">
    <property type="entry name" value="PHOSPHOPANTETHEINE"/>
    <property type="match status" value="3"/>
</dbReference>
<dbReference type="Pfam" id="PF00550">
    <property type="entry name" value="PP-binding"/>
    <property type="match status" value="3"/>
</dbReference>
<evidence type="ECO:0000256" key="1">
    <source>
        <dbReference type="ARBA" id="ARBA00001957"/>
    </source>
</evidence>
<dbReference type="InterPro" id="IPR009081">
    <property type="entry name" value="PP-bd_ACP"/>
</dbReference>
<dbReference type="Proteomes" id="UP000198836">
    <property type="component" value="Unassembled WGS sequence"/>
</dbReference>
<dbReference type="Pfam" id="PF00668">
    <property type="entry name" value="Condensation"/>
    <property type="match status" value="3"/>
</dbReference>
<dbReference type="NCBIfam" id="NF003417">
    <property type="entry name" value="PRK04813.1"/>
    <property type="match status" value="3"/>
</dbReference>
<comment type="cofactor">
    <cofactor evidence="1">
        <name>pantetheine 4'-phosphate</name>
        <dbReference type="ChEBI" id="CHEBI:47942"/>
    </cofactor>
</comment>
<sequence length="3193" mass="357542">STVSYPLSASVTGCFEEQVNLCPDRIALVDNDLELSYRELDRLSNRLAHVLRTHGVGRNSIVGLLTGRSHETVIGMLGILKAGGAYLPMDLDYPADRISYLLDDSKAVLLLVTSAGYKVAHGIETLVVQDVLGQEESTDERLPLVNQPEDLCYVIYTSGTTGYPKGVLVEHRNVVRLFFHEDPLFDFGAEDVWTMFHNPYFDFSVWEMYGALLYGGKLVMVSKMVARDPSAYLSLLVKQGVTVLNQTPSAFYNLIAAESASGLAPGALRLRYIIFGGEALKPLKLADWYAKYSDILLVNMFGITETTVHVTYKLITAEDIRGNVSNIGVPIPTLSAYIFDGSRRLVARGVSGELYVGGAGVSRGYLNRPELTASRFVDNPYRAGERLYRTGDLCRQGPNGELEYIGRIDHQVKIRGHRIELGEIEGRLLEHELVSDAVVIVREDDGNNLSLCAYLVGLQEIDLSGIRAYLSGLLPDYMVPSHFVQVDFIPQTVNGKVDRKALPAPVYHGDGLYVAPGRAADIALCRIWSSVLQVDEVGLNSNFFSLGGDSMLALKLVSRINRELGLKMSIADLFTYQSVAELGPRLVPVSALVEEEDAVEELLSAYAGLRLSFLASNPSLDASMVTAVYPASDIQKGMLYHSMKERGLYHDQMVHVVRYPDAYLSLLDHALALLIDKHSILRTGFYQGDGAELLQVVFSQGVADIRHHDLCSLSVPAQQAFIREALERDRDEPFGLGLSGLFRLLVFRLGDGRSCLCLVCHHAIIDGWSEASFNTELHNTLVSLSSDPGFRPSGLAHSYLDFVIDQELASRDAVLRSYWQDELKGYKRFSFSSVEEELVYRTHYSRLDESLLAGLNAWNHSSGVSVRALCFSAFVYGLYMLSYDNDLTVGMVTNNRPALEDGDKILGCFLNTVPFRVTVPGEGSWLSFVEGINTKLNGQKAYERLSFSKIVSALKESAGEQNPITDVLFNYVDFHVYDALEHEELSDGGGSALSEQEGADGGEAVMGETRNNSLFNLNVDRTGGGLNLSLCYQSNFVSGDMVERFMVYYHRILELMLREPEGGIGIGAVLGSGEQEALLYGFNATEVAYPDELTILDLFSRQAGKTPDAVALRDEEQVMSYAELDQRSNQIANYLYQHLGPEKEKIIGLIIDREINLVPIIFGVLKAGYAYIPIDIKHPLERINSIIEDSGLSFIIKGDDIQYPISAQVKQITIRNLWEVSNTIADSGPGLDITGKDLAYIIYTSGSTGKPKGVMIEHHSLVNMIMAMDQQYPLSASDKFLLKTNYSFDVSVAEIFGWFLNGGSLHILNSGSENDPAAILNTIGKNCITHINFVPSMFSAFLSFIEQEDLSKLETLKYIFLAGEALSGKLVRKFRELNTGIAIENVYGPTEGTVYSSAYSIPSDDERPSVPIGRPLKNVKCYILNSSAELLPYGVAGELYIGGAGVARGYLNNKDLTAEKFIESAYGENQRLYKSGDLAKWTADGEILFVGRIDNQVKIRGYRIELGEIENQLMGYSGIHHVTVLLKEKQGSHFLVAYYTAAQEVETSELKSFLHNKLPEYMVPVTYMYLENVPLTASGKIDKKALPDPDVEEQGAYVEATKKEEILLAEIWSKVLGVKRIGIDDNFFSLGGDSIKSIQISSRLRGLGYELSVKSVFKFPTIKTLALELKHLERISDQSATYGDVPLSPVQSWFFDKNKLYRHHNNHAVMLRFEHGISAESVNQIFHKLQTHHDALRMVFIEREEGIYQRNLEAGIPVSLTTFELSKRDDAKEIMFLKVNELQQSIDLENGPLMKLGLFHVNDSSHLLIIIHHLIIDGVSWRILFEDIETLCQLLAENKPLELPLKTDSFQMWSGTFSSYLQHKAFLKAKSYWDNISNQKINYIVPELFEGENTYSSTGVVSFHLTEAETAKLLKHSQIAFGTQINDILLTGLLLSIVKQFGHDAIRIDLESHGRQSADPSINISRTVGWFTSIYPVILEYGEMALSEIIKGVKEALRSIPNEGWDFLINKYMVADSSQNDIEKASRVSFNYLGQFDQDMDNKSYTISSESKGNIVAAEQVRPYDLEVLGLVSGHQLYMDIIYSKNQFKESTMQRLMDHYRTCLVEVIDYCCSYGKVELSPSDLTYKDLTISKLNQLKGEYNFVDIYALSPMQQGMLFHALLDESSDNYFEQMTFTVKGHLNVAAVKSSIDRLSQRYDILRTRFLHEGLKQPLQMVLEESRVDFLYKDIRAEYKNDSKETIVALLRQEDRSNKFNLSDDSLMRLTVLQTEENEFEFIWSHHHILMDGWCMAIIIEEFRKIYSGLASGNEFTLAPVKPYADYIKWINDRDKDEAANYWKNYLLLYETPVGLPKKEKTSNSAQPEFSASSFIIDKSTAQAINKLSRTHGVTVNSIIQTAWAILLSKYNNTNDVVFGAVVSGRPAEIENIERMVGLFINTIPVRITCNSTDTVAELLKAVQNQALETVNFHYHPLAEIQALTAPGRELFDHIIVFENYPLSERLEGYDPEENISGNIEIDHVKLFEQTNYDLSILVVPGEEINIQFDFNSRVYDPGLMDKMILSMEHIIKQLLSNPDAVLPDLDLIPSTERLRLIEKGKGIVPAYRTDKTLVELFNAQVLKNPDAVAIIFGDQTMSYRELDRLSSRLSMYLRHSGTSQGTVIGLMLDRSPEMIAGILATLKAGAAYVPIDGALPLDRVLYMLEDSGAGFLFTSAIYAAQYHQHIAVLDIALAESAGELHDEVQVQSSDPVYIIYTSGSSGKPKGVMVNNESVINLIQSQSNLFEITAAERILQFSTISFDASVEQIWLALLNGAGLVLLSKETLTDQEMFNDCLLLHKVSHLHATPSFLENVNLPEPNSLKRIIAGGEVCSATLANRYRKKYKFYNEYGPTETTVTSLIYLAEQQDASVPIGHPISGTHVYVLDQYQNLCFEGALGELYISGLGLAKGYVNNDALTREKFVNNPFEENSLMYRTGDLVRWRADGYMEFMGRIDEQVKIRGYRIEPGEIEMALTALEEIKQALVMVQKQGNDKHLIAYYTTTSSNEISRLKQHLQSSLPDYMLPSYYIHLPEFPLTSNGKIDRRRLSELNPDMMADDDQAASNQIEMQLVHIWSDILKIEENKIGVNRSFFELGGHSLNATLLANSIYKQFHLKIALKEFFQKPTISLMASFIESCMWVSKEEDSGFGNENKNEIII</sequence>
<feature type="domain" description="Carrier" evidence="6">
    <location>
        <begin position="1599"/>
        <end position="1673"/>
    </location>
</feature>
<dbReference type="FunFam" id="1.10.1200.10:FF:000005">
    <property type="entry name" value="Nonribosomal peptide synthetase 1"/>
    <property type="match status" value="2"/>
</dbReference>
<organism evidence="7 8">
    <name type="scientific">Pedobacter suwonensis</name>
    <dbReference type="NCBI Taxonomy" id="332999"/>
    <lineage>
        <taxon>Bacteria</taxon>
        <taxon>Pseudomonadati</taxon>
        <taxon>Bacteroidota</taxon>
        <taxon>Sphingobacteriia</taxon>
        <taxon>Sphingobacteriales</taxon>
        <taxon>Sphingobacteriaceae</taxon>
        <taxon>Pedobacter</taxon>
    </lineage>
</organism>
<dbReference type="NCBIfam" id="TIGR01720">
    <property type="entry name" value="NRPS-para261"/>
    <property type="match status" value="1"/>
</dbReference>
<keyword evidence="4" id="KW-0597">Phosphoprotein</keyword>
<dbReference type="GO" id="GO:0044550">
    <property type="term" value="P:secondary metabolite biosynthetic process"/>
    <property type="evidence" value="ECO:0007669"/>
    <property type="project" value="UniProtKB-ARBA"/>
</dbReference>
<dbReference type="CDD" id="cd05930">
    <property type="entry name" value="A_NRPS"/>
    <property type="match status" value="2"/>
</dbReference>
<reference evidence="8" key="1">
    <citation type="submission" date="2016-10" db="EMBL/GenBank/DDBJ databases">
        <authorList>
            <person name="Varghese N."/>
            <person name="Submissions S."/>
        </authorList>
    </citation>
    <scope>NUCLEOTIDE SEQUENCE [LARGE SCALE GENOMIC DNA]</scope>
    <source>
        <strain evidence="8">DSM 18130</strain>
    </source>
</reference>
<gene>
    <name evidence="7" type="ORF">SAMN04488511_1342</name>
</gene>
<dbReference type="InterPro" id="IPR010060">
    <property type="entry name" value="NRPS_synth"/>
</dbReference>
<feature type="domain" description="Carrier" evidence="6">
    <location>
        <begin position="3096"/>
        <end position="3173"/>
    </location>
</feature>
<protein>
    <submittedName>
        <fullName evidence="7">Non-ribosomal peptide synthase domain TIGR01720/amino acid adenylation domain-containing protein</fullName>
    </submittedName>
</protein>
<feature type="domain" description="Carrier" evidence="6">
    <location>
        <begin position="515"/>
        <end position="590"/>
    </location>
</feature>
<evidence type="ECO:0000256" key="3">
    <source>
        <dbReference type="ARBA" id="ARBA00022450"/>
    </source>
</evidence>
<evidence type="ECO:0000256" key="4">
    <source>
        <dbReference type="ARBA" id="ARBA00022553"/>
    </source>
</evidence>
<dbReference type="Gene3D" id="3.40.50.980">
    <property type="match status" value="4"/>
</dbReference>
<evidence type="ECO:0000256" key="2">
    <source>
        <dbReference type="ARBA" id="ARBA00006432"/>
    </source>
</evidence>
<dbReference type="STRING" id="332999.SAMN04488511_1342"/>
<dbReference type="SMART" id="SM00823">
    <property type="entry name" value="PKS_PP"/>
    <property type="match status" value="3"/>
</dbReference>
<dbReference type="NCBIfam" id="TIGR01733">
    <property type="entry name" value="AA-adenyl-dom"/>
    <property type="match status" value="3"/>
</dbReference>
<keyword evidence="3" id="KW-0596">Phosphopantetheine</keyword>
<dbReference type="PROSITE" id="PS00455">
    <property type="entry name" value="AMP_BINDING"/>
    <property type="match status" value="3"/>
</dbReference>
<dbReference type="SUPFAM" id="SSF52777">
    <property type="entry name" value="CoA-dependent acyltransferases"/>
    <property type="match status" value="6"/>
</dbReference>
<dbReference type="GO" id="GO:0031177">
    <property type="term" value="F:phosphopantetheine binding"/>
    <property type="evidence" value="ECO:0007669"/>
    <property type="project" value="InterPro"/>
</dbReference>
<dbReference type="PANTHER" id="PTHR45527">
    <property type="entry name" value="NONRIBOSOMAL PEPTIDE SYNTHETASE"/>
    <property type="match status" value="1"/>
</dbReference>
<dbReference type="RefSeq" id="WP_139222341.1">
    <property type="nucleotide sequence ID" value="NZ_FOJM01000034.1"/>
</dbReference>
<dbReference type="SUPFAM" id="SSF56801">
    <property type="entry name" value="Acetyl-CoA synthetase-like"/>
    <property type="match status" value="3"/>
</dbReference>
<dbReference type="EMBL" id="FOJM01000034">
    <property type="protein sequence ID" value="SFA60743.1"/>
    <property type="molecule type" value="Genomic_DNA"/>
</dbReference>
<evidence type="ECO:0000256" key="5">
    <source>
        <dbReference type="ARBA" id="ARBA00022737"/>
    </source>
</evidence>
<proteinExistence type="inferred from homology"/>
<dbReference type="InterPro" id="IPR020845">
    <property type="entry name" value="AMP-binding_CS"/>
</dbReference>
<accession>A0A1I0UA49</accession>
<dbReference type="Gene3D" id="3.40.50.12780">
    <property type="entry name" value="N-terminal domain of ligase-like"/>
    <property type="match status" value="1"/>
</dbReference>
<dbReference type="CDD" id="cd17643">
    <property type="entry name" value="A_NRPS_Cytc1-like"/>
    <property type="match status" value="1"/>
</dbReference>
<dbReference type="PANTHER" id="PTHR45527:SF14">
    <property type="entry name" value="PLIPASTATIN SYNTHASE SUBUNIT B"/>
    <property type="match status" value="1"/>
</dbReference>
<dbReference type="CDD" id="cd19534">
    <property type="entry name" value="E_NRPS"/>
    <property type="match status" value="1"/>
</dbReference>
<dbReference type="Pfam" id="PF13193">
    <property type="entry name" value="AMP-binding_C"/>
    <property type="match status" value="2"/>
</dbReference>
<dbReference type="Gene3D" id="2.30.38.10">
    <property type="entry name" value="Luciferase, Domain 3"/>
    <property type="match status" value="2"/>
</dbReference>
<dbReference type="InterPro" id="IPR023213">
    <property type="entry name" value="CAT-like_dom_sf"/>
</dbReference>
<dbReference type="InterPro" id="IPR006162">
    <property type="entry name" value="Ppantetheine_attach_site"/>
</dbReference>
<dbReference type="InterPro" id="IPR010071">
    <property type="entry name" value="AA_adenyl_dom"/>
</dbReference>
<dbReference type="Gene3D" id="3.30.559.10">
    <property type="entry name" value="Chloramphenicol acetyltransferase-like domain"/>
    <property type="match status" value="3"/>
</dbReference>
<dbReference type="Gene3D" id="1.10.1200.10">
    <property type="entry name" value="ACP-like"/>
    <property type="match status" value="3"/>
</dbReference>
<dbReference type="Gene3D" id="3.30.300.30">
    <property type="match status" value="3"/>
</dbReference>
<comment type="similarity">
    <text evidence="2">Belongs to the ATP-dependent AMP-binding enzyme family.</text>
</comment>
<dbReference type="InterPro" id="IPR045851">
    <property type="entry name" value="AMP-bd_C_sf"/>
</dbReference>
<dbReference type="InterPro" id="IPR001242">
    <property type="entry name" value="Condensation_dom"/>
</dbReference>
<evidence type="ECO:0000313" key="7">
    <source>
        <dbReference type="EMBL" id="SFA60743.1"/>
    </source>
</evidence>
<dbReference type="OrthoDB" id="4317020at2"/>
<dbReference type="FunFam" id="3.30.300.30:FF:000010">
    <property type="entry name" value="Enterobactin synthetase component F"/>
    <property type="match status" value="3"/>
</dbReference>
<dbReference type="InterPro" id="IPR042099">
    <property type="entry name" value="ANL_N_sf"/>
</dbReference>
<dbReference type="GO" id="GO:0003824">
    <property type="term" value="F:catalytic activity"/>
    <property type="evidence" value="ECO:0007669"/>
    <property type="project" value="UniProtKB-KW"/>
</dbReference>
<dbReference type="InterPro" id="IPR036736">
    <property type="entry name" value="ACP-like_sf"/>
</dbReference>
<keyword evidence="8" id="KW-1185">Reference proteome</keyword>
<dbReference type="FunFam" id="3.40.50.12780:FF:000012">
    <property type="entry name" value="Non-ribosomal peptide synthetase"/>
    <property type="match status" value="3"/>
</dbReference>
<dbReference type="Gene3D" id="3.30.559.30">
    <property type="entry name" value="Nonribosomal peptide synthetase, condensation domain"/>
    <property type="match status" value="3"/>
</dbReference>
<evidence type="ECO:0000313" key="8">
    <source>
        <dbReference type="Proteomes" id="UP000198836"/>
    </source>
</evidence>
<dbReference type="SUPFAM" id="SSF47336">
    <property type="entry name" value="ACP-like"/>
    <property type="match status" value="3"/>
</dbReference>
<dbReference type="InterPro" id="IPR025110">
    <property type="entry name" value="AMP-bd_C"/>
</dbReference>
<dbReference type="GO" id="GO:0005829">
    <property type="term" value="C:cytosol"/>
    <property type="evidence" value="ECO:0007669"/>
    <property type="project" value="TreeGrafter"/>
</dbReference>
<dbReference type="InterPro" id="IPR020806">
    <property type="entry name" value="PKS_PP-bd"/>
</dbReference>
<dbReference type="CDD" id="cd19543">
    <property type="entry name" value="DCL_NRPS"/>
    <property type="match status" value="1"/>
</dbReference>
<dbReference type="InterPro" id="IPR000873">
    <property type="entry name" value="AMP-dep_synth/lig_dom"/>
</dbReference>
<evidence type="ECO:0000259" key="6">
    <source>
        <dbReference type="PROSITE" id="PS50075"/>
    </source>
</evidence>
<dbReference type="GO" id="GO:0043041">
    <property type="term" value="P:amino acid activation for nonribosomal peptide biosynthetic process"/>
    <property type="evidence" value="ECO:0007669"/>
    <property type="project" value="TreeGrafter"/>
</dbReference>
<dbReference type="Pfam" id="PF00501">
    <property type="entry name" value="AMP-binding"/>
    <property type="match status" value="3"/>
</dbReference>